<proteinExistence type="predicted"/>
<dbReference type="PANTHER" id="PTHR43228">
    <property type="entry name" value="TWO-COMPONENT RESPONSE REGULATOR"/>
    <property type="match status" value="1"/>
</dbReference>
<keyword evidence="1" id="KW-0597">Phosphoprotein</keyword>
<dbReference type="InterPro" id="IPR011006">
    <property type="entry name" value="CheY-like_superfamily"/>
</dbReference>
<dbReference type="SMART" id="SM00448">
    <property type="entry name" value="REC"/>
    <property type="match status" value="1"/>
</dbReference>
<evidence type="ECO:0000313" key="4">
    <source>
        <dbReference type="Proteomes" id="UP000319976"/>
    </source>
</evidence>
<gene>
    <name evidence="3" type="primary">cheY_2</name>
    <name evidence="3" type="ORF">V22_42350</name>
</gene>
<feature type="domain" description="Response regulatory" evidence="2">
    <location>
        <begin position="2"/>
        <end position="119"/>
    </location>
</feature>
<dbReference type="KEGG" id="chya:V22_42350"/>
<dbReference type="SUPFAM" id="SSF52172">
    <property type="entry name" value="CheY-like"/>
    <property type="match status" value="1"/>
</dbReference>
<evidence type="ECO:0000256" key="1">
    <source>
        <dbReference type="PROSITE-ProRule" id="PRU00169"/>
    </source>
</evidence>
<reference evidence="3 4" key="1">
    <citation type="submission" date="2019-02" db="EMBL/GenBank/DDBJ databases">
        <title>Deep-cultivation of Planctomycetes and their phenomic and genomic characterization uncovers novel biology.</title>
        <authorList>
            <person name="Wiegand S."/>
            <person name="Jogler M."/>
            <person name="Boedeker C."/>
            <person name="Pinto D."/>
            <person name="Vollmers J."/>
            <person name="Rivas-Marin E."/>
            <person name="Kohn T."/>
            <person name="Peeters S.H."/>
            <person name="Heuer A."/>
            <person name="Rast P."/>
            <person name="Oberbeckmann S."/>
            <person name="Bunk B."/>
            <person name="Jeske O."/>
            <person name="Meyerdierks A."/>
            <person name="Storesund J.E."/>
            <person name="Kallscheuer N."/>
            <person name="Luecker S."/>
            <person name="Lage O.M."/>
            <person name="Pohl T."/>
            <person name="Merkel B.J."/>
            <person name="Hornburger P."/>
            <person name="Mueller R.-W."/>
            <person name="Bruemmer F."/>
            <person name="Labrenz M."/>
            <person name="Spormann A.M."/>
            <person name="Op den Camp H."/>
            <person name="Overmann J."/>
            <person name="Amann R."/>
            <person name="Jetten M.S.M."/>
            <person name="Mascher T."/>
            <person name="Medema M.H."/>
            <person name="Devos D.P."/>
            <person name="Kaster A.-K."/>
            <person name="Ovreas L."/>
            <person name="Rohde M."/>
            <person name="Galperin M.Y."/>
            <person name="Jogler C."/>
        </authorList>
    </citation>
    <scope>NUCLEOTIDE SEQUENCE [LARGE SCALE GENOMIC DNA]</scope>
    <source>
        <strain evidence="3 4">V22</strain>
    </source>
</reference>
<evidence type="ECO:0000313" key="3">
    <source>
        <dbReference type="EMBL" id="QDT66963.1"/>
    </source>
</evidence>
<dbReference type="Gene3D" id="3.40.50.2300">
    <property type="match status" value="1"/>
</dbReference>
<dbReference type="OrthoDB" id="9813953at2"/>
<dbReference type="InterPro" id="IPR001789">
    <property type="entry name" value="Sig_transdc_resp-reg_receiver"/>
</dbReference>
<dbReference type="AlphaFoldDB" id="A0A517TF17"/>
<accession>A0A517TF17</accession>
<protein>
    <submittedName>
        <fullName evidence="3">Chemotaxis protein CheY</fullName>
    </submittedName>
</protein>
<keyword evidence="4" id="KW-1185">Reference proteome</keyword>
<dbReference type="InterPro" id="IPR052048">
    <property type="entry name" value="ST_Response_Regulator"/>
</dbReference>
<dbReference type="GO" id="GO:0000160">
    <property type="term" value="P:phosphorelay signal transduction system"/>
    <property type="evidence" value="ECO:0007669"/>
    <property type="project" value="InterPro"/>
</dbReference>
<dbReference type="PANTHER" id="PTHR43228:SF1">
    <property type="entry name" value="TWO-COMPONENT RESPONSE REGULATOR ARR22"/>
    <property type="match status" value="1"/>
</dbReference>
<name>A0A517TF17_9PLAN</name>
<dbReference type="PROSITE" id="PS50110">
    <property type="entry name" value="RESPONSE_REGULATORY"/>
    <property type="match status" value="1"/>
</dbReference>
<dbReference type="RefSeq" id="WP_145266534.1">
    <property type="nucleotide sequence ID" value="NZ_CP036316.1"/>
</dbReference>
<organism evidence="3 4">
    <name type="scientific">Calycomorphotria hydatis</name>
    <dbReference type="NCBI Taxonomy" id="2528027"/>
    <lineage>
        <taxon>Bacteria</taxon>
        <taxon>Pseudomonadati</taxon>
        <taxon>Planctomycetota</taxon>
        <taxon>Planctomycetia</taxon>
        <taxon>Planctomycetales</taxon>
        <taxon>Planctomycetaceae</taxon>
        <taxon>Calycomorphotria</taxon>
    </lineage>
</organism>
<dbReference type="EMBL" id="CP036316">
    <property type="protein sequence ID" value="QDT66963.1"/>
    <property type="molecule type" value="Genomic_DNA"/>
</dbReference>
<sequence>MNILLVDDSGTMRTIQKRCLIKIGVPEDSITEAQDGRQALSIFESGQFDVILSDWNMPVMDGLTFLKEVRQRNTTIPFVMITTEAERSRVVSAIQHGASDYLVKPFTPDSLKDKLERWCVVST</sequence>
<evidence type="ECO:0000259" key="2">
    <source>
        <dbReference type="PROSITE" id="PS50110"/>
    </source>
</evidence>
<dbReference type="Proteomes" id="UP000319976">
    <property type="component" value="Chromosome"/>
</dbReference>
<feature type="modified residue" description="4-aspartylphosphate" evidence="1">
    <location>
        <position position="54"/>
    </location>
</feature>
<dbReference type="Pfam" id="PF00072">
    <property type="entry name" value="Response_reg"/>
    <property type="match status" value="1"/>
</dbReference>